<protein>
    <submittedName>
        <fullName evidence="2">Membrane protein</fullName>
    </submittedName>
</protein>
<proteinExistence type="predicted"/>
<feature type="transmembrane region" description="Helical" evidence="1">
    <location>
        <begin position="240"/>
        <end position="260"/>
    </location>
</feature>
<reference evidence="2" key="1">
    <citation type="submission" date="2022-12" db="EMBL/GenBank/DDBJ databases">
        <title>Reference genome sequencing for broad-spectrum identification of bacterial and archaeal isolates by mass spectrometry.</title>
        <authorList>
            <person name="Sekiguchi Y."/>
            <person name="Tourlousse D.M."/>
        </authorList>
    </citation>
    <scope>NUCLEOTIDE SEQUENCE</scope>
    <source>
        <strain evidence="2">ASRB1</strain>
    </source>
</reference>
<name>A0A9W6FUP8_9BACT</name>
<feature type="transmembrane region" description="Helical" evidence="1">
    <location>
        <begin position="280"/>
        <end position="299"/>
    </location>
</feature>
<feature type="transmembrane region" description="Helical" evidence="1">
    <location>
        <begin position="128"/>
        <end position="145"/>
    </location>
</feature>
<keyword evidence="1" id="KW-0472">Membrane</keyword>
<feature type="transmembrane region" description="Helical" evidence="1">
    <location>
        <begin position="311"/>
        <end position="329"/>
    </location>
</feature>
<keyword evidence="3" id="KW-1185">Reference proteome</keyword>
<evidence type="ECO:0000313" key="3">
    <source>
        <dbReference type="Proteomes" id="UP001144372"/>
    </source>
</evidence>
<feature type="transmembrane region" description="Helical" evidence="1">
    <location>
        <begin position="157"/>
        <end position="179"/>
    </location>
</feature>
<dbReference type="NCBIfam" id="TIGR04112">
    <property type="entry name" value="seleno_YedE"/>
    <property type="match status" value="1"/>
</dbReference>
<evidence type="ECO:0000256" key="1">
    <source>
        <dbReference type="SAM" id="Phobius"/>
    </source>
</evidence>
<keyword evidence="1" id="KW-1133">Transmembrane helix</keyword>
<evidence type="ECO:0000313" key="2">
    <source>
        <dbReference type="EMBL" id="GLI35245.1"/>
    </source>
</evidence>
<dbReference type="AlphaFoldDB" id="A0A9W6FUP8"/>
<organism evidence="2 3">
    <name type="scientific">Desulforhabdus amnigena</name>
    <dbReference type="NCBI Taxonomy" id="40218"/>
    <lineage>
        <taxon>Bacteria</taxon>
        <taxon>Pseudomonadati</taxon>
        <taxon>Thermodesulfobacteriota</taxon>
        <taxon>Syntrophobacteria</taxon>
        <taxon>Syntrophobacterales</taxon>
        <taxon>Syntrophobacteraceae</taxon>
        <taxon>Desulforhabdus</taxon>
    </lineage>
</organism>
<dbReference type="Proteomes" id="UP001144372">
    <property type="component" value="Unassembled WGS sequence"/>
</dbReference>
<dbReference type="InterPro" id="IPR007272">
    <property type="entry name" value="Sulf_transp_TsuA/YedE"/>
</dbReference>
<feature type="transmembrane region" description="Helical" evidence="1">
    <location>
        <begin position="93"/>
        <end position="116"/>
    </location>
</feature>
<accession>A0A9W6FUP8</accession>
<dbReference type="EMBL" id="BSDR01000001">
    <property type="protein sequence ID" value="GLI35245.1"/>
    <property type="molecule type" value="Genomic_DNA"/>
</dbReference>
<dbReference type="InterPro" id="IPR026366">
    <property type="entry name" value="Seleno_YedE"/>
</dbReference>
<feature type="transmembrane region" description="Helical" evidence="1">
    <location>
        <begin position="62"/>
        <end position="81"/>
    </location>
</feature>
<feature type="transmembrane region" description="Helical" evidence="1">
    <location>
        <begin position="341"/>
        <end position="359"/>
    </location>
</feature>
<sequence length="364" mass="38424">MDSIKRFFASRWGIISVGAFIGVFASLLQKWGNPGNMGICVACFERDMAGALGLHRAEVVQYLRPEIIGFVLGSLIAAYLFKEFRPRAGSAPIVRFILGAFAMIGALVFLGCPWRAVLRLAGGDGNAIFGLAGLVCGIWIGALFLKNGYNLGRTQATYTSVGWLLPLTMVGFLVLMLLYPQVEGEAKSGVLFYSLKGPGAMHAPLAVSLGVGLAIGFLAQRSRFCTMGALRDLILFRQTHLLSGFLALLTFAFVTNLIVGQFKPGFEGQPVAHTQELWNFAGMALAGLAFALAGGCPGRQLFLAGEGDGDSAVFVFGMIVGAAFAHNFGLASSPSGVGPHGIAAVIVGLAVCLFIGFTMRKTAK</sequence>
<gene>
    <name evidence="2" type="ORF">DAMNIGENAA_26780</name>
</gene>
<comment type="caution">
    <text evidence="2">The sequence shown here is derived from an EMBL/GenBank/DDBJ whole genome shotgun (WGS) entry which is preliminary data.</text>
</comment>
<feature type="transmembrane region" description="Helical" evidence="1">
    <location>
        <begin position="199"/>
        <end position="219"/>
    </location>
</feature>
<feature type="transmembrane region" description="Helical" evidence="1">
    <location>
        <begin position="12"/>
        <end position="28"/>
    </location>
</feature>
<keyword evidence="1" id="KW-0812">Transmembrane</keyword>
<dbReference type="Pfam" id="PF04143">
    <property type="entry name" value="Sulf_transp"/>
    <property type="match status" value="1"/>
</dbReference>